<sequence>MRTIALIATGAGALMLAGCADKAETMPTPAPNGACNADPGQAFVGQTAEQGTVEKARRATGSGTVRVVRQGQPVTMDYRADRLNIEVDGNQVILSVRCG</sequence>
<proteinExistence type="predicted"/>
<dbReference type="PROSITE" id="PS51257">
    <property type="entry name" value="PROKAR_LIPOPROTEIN"/>
    <property type="match status" value="1"/>
</dbReference>
<reference evidence="3" key="1">
    <citation type="submission" date="2017-06" db="EMBL/GenBank/DDBJ databases">
        <authorList>
            <person name="Varghese N."/>
            <person name="Submissions S."/>
        </authorList>
    </citation>
    <scope>NUCLEOTIDE SEQUENCE [LARGE SCALE GENOMIC DNA]</scope>
    <source>
        <strain evidence="3">LNB2</strain>
    </source>
</reference>
<dbReference type="PANTHER" id="PTHR39600">
    <property type="entry name" value="PEPTIDASE INHIBITOR I78 FAMILY PROTEIN"/>
    <property type="match status" value="1"/>
</dbReference>
<dbReference type="PANTHER" id="PTHR39600:SF1">
    <property type="entry name" value="PEPTIDASE INHIBITOR I78 FAMILY PROTEIN"/>
    <property type="match status" value="1"/>
</dbReference>
<accession>A0A239CT22</accession>
<dbReference type="Proteomes" id="UP000198281">
    <property type="component" value="Unassembled WGS sequence"/>
</dbReference>
<dbReference type="Gene3D" id="3.30.10.10">
    <property type="entry name" value="Trypsin Inhibitor V, subunit A"/>
    <property type="match status" value="1"/>
</dbReference>
<evidence type="ECO:0000313" key="2">
    <source>
        <dbReference type="EMBL" id="SNS23089.1"/>
    </source>
</evidence>
<feature type="chain" id="PRO_5012534335" evidence="1">
    <location>
        <begin position="23"/>
        <end position="99"/>
    </location>
</feature>
<dbReference type="OrthoDB" id="8724542at2"/>
<name>A0A239CT22_9SPHN</name>
<gene>
    <name evidence="2" type="ORF">SAMN06295912_10319</name>
</gene>
<dbReference type="AlphaFoldDB" id="A0A239CT22"/>
<organism evidence="2 3">
    <name type="scientific">Edaphosphingomonas laterariae</name>
    <dbReference type="NCBI Taxonomy" id="861865"/>
    <lineage>
        <taxon>Bacteria</taxon>
        <taxon>Pseudomonadati</taxon>
        <taxon>Pseudomonadota</taxon>
        <taxon>Alphaproteobacteria</taxon>
        <taxon>Sphingomonadales</taxon>
        <taxon>Rhizorhabdaceae</taxon>
        <taxon>Edaphosphingomonas</taxon>
    </lineage>
</organism>
<evidence type="ECO:0000256" key="1">
    <source>
        <dbReference type="SAM" id="SignalP"/>
    </source>
</evidence>
<dbReference type="Pfam" id="PF11720">
    <property type="entry name" value="Inhibitor_I78"/>
    <property type="match status" value="1"/>
</dbReference>
<keyword evidence="1" id="KW-0732">Signal</keyword>
<dbReference type="EMBL" id="FZOS01000003">
    <property type="protein sequence ID" value="SNS23089.1"/>
    <property type="molecule type" value="Genomic_DNA"/>
</dbReference>
<evidence type="ECO:0000313" key="3">
    <source>
        <dbReference type="Proteomes" id="UP000198281"/>
    </source>
</evidence>
<keyword evidence="3" id="KW-1185">Reference proteome</keyword>
<protein>
    <submittedName>
        <fullName evidence="2">Peptidase inhibitor I78 family protein</fullName>
    </submittedName>
</protein>
<feature type="signal peptide" evidence="1">
    <location>
        <begin position="1"/>
        <end position="22"/>
    </location>
</feature>
<dbReference type="InterPro" id="IPR021719">
    <property type="entry name" value="Prot_inh_I78"/>
</dbReference>
<dbReference type="RefSeq" id="WP_089218327.1">
    <property type="nucleotide sequence ID" value="NZ_FZOS01000003.1"/>
</dbReference>